<feature type="transmembrane region" description="Helical" evidence="2">
    <location>
        <begin position="230"/>
        <end position="258"/>
    </location>
</feature>
<evidence type="ECO:0000313" key="3">
    <source>
        <dbReference type="EMBL" id="KAF6433846.1"/>
    </source>
</evidence>
<proteinExistence type="predicted"/>
<gene>
    <name evidence="3" type="ORF">HJG59_008898</name>
</gene>
<name>A0A7J8EET2_MOLMO</name>
<organism evidence="3 4">
    <name type="scientific">Molossus molossus</name>
    <name type="common">Pallas' mastiff bat</name>
    <name type="synonym">Vespertilio molossus</name>
    <dbReference type="NCBI Taxonomy" id="27622"/>
    <lineage>
        <taxon>Eukaryota</taxon>
        <taxon>Metazoa</taxon>
        <taxon>Chordata</taxon>
        <taxon>Craniata</taxon>
        <taxon>Vertebrata</taxon>
        <taxon>Euteleostomi</taxon>
        <taxon>Mammalia</taxon>
        <taxon>Eutheria</taxon>
        <taxon>Laurasiatheria</taxon>
        <taxon>Chiroptera</taxon>
        <taxon>Yangochiroptera</taxon>
        <taxon>Molossidae</taxon>
        <taxon>Molossus</taxon>
    </lineage>
</organism>
<feature type="transmembrane region" description="Helical" evidence="2">
    <location>
        <begin position="204"/>
        <end position="224"/>
    </location>
</feature>
<dbReference type="InParanoid" id="A0A7J8EET2"/>
<sequence length="260" mass="27941">MFTSVGQVSLTMEGRGRPEVSEATWGSGDPGLGQGGIPSPKLPSLYRPSILKRPGRSPTIPNQPRMGKKVRFFNCDLEYGADVKWTWPDDLEPKEAEPRAPAQEAEPAVVHPREPDAGTDPEGCPVPEALPPPAAAPAEALAPGPAWAASPDLAEAPASLAEGPSPEPALVPASEEGLPLKISSGPAPEQLAETACHRPSGKLVLPYFVDLLLLFSFIFTFWASPWRDSVIYFFVFIFQGIFGSFSFTLVFFLLLCFLSP</sequence>
<feature type="region of interest" description="Disordered" evidence="1">
    <location>
        <begin position="1"/>
        <end position="66"/>
    </location>
</feature>
<keyword evidence="4" id="KW-1185">Reference proteome</keyword>
<evidence type="ECO:0000256" key="1">
    <source>
        <dbReference type="SAM" id="MobiDB-lite"/>
    </source>
</evidence>
<feature type="compositionally biased region" description="Low complexity" evidence="1">
    <location>
        <begin position="136"/>
        <end position="147"/>
    </location>
</feature>
<dbReference type="Proteomes" id="UP000550707">
    <property type="component" value="Unassembled WGS sequence"/>
</dbReference>
<feature type="region of interest" description="Disordered" evidence="1">
    <location>
        <begin position="91"/>
        <end position="147"/>
    </location>
</feature>
<evidence type="ECO:0000256" key="2">
    <source>
        <dbReference type="SAM" id="Phobius"/>
    </source>
</evidence>
<protein>
    <submittedName>
        <fullName evidence="3">Uncharacterized protein</fullName>
    </submittedName>
</protein>
<dbReference type="AlphaFoldDB" id="A0A7J8EET2"/>
<reference evidence="3 4" key="1">
    <citation type="journal article" date="2020" name="Nature">
        <title>Six reference-quality genomes reveal evolution of bat adaptations.</title>
        <authorList>
            <person name="Jebb D."/>
            <person name="Huang Z."/>
            <person name="Pippel M."/>
            <person name="Hughes G.M."/>
            <person name="Lavrichenko K."/>
            <person name="Devanna P."/>
            <person name="Winkler S."/>
            <person name="Jermiin L.S."/>
            <person name="Skirmuntt E.C."/>
            <person name="Katzourakis A."/>
            <person name="Burkitt-Gray L."/>
            <person name="Ray D.A."/>
            <person name="Sullivan K.A.M."/>
            <person name="Roscito J.G."/>
            <person name="Kirilenko B.M."/>
            <person name="Davalos L.M."/>
            <person name="Corthals A.P."/>
            <person name="Power M.L."/>
            <person name="Jones G."/>
            <person name="Ransome R.D."/>
            <person name="Dechmann D.K.N."/>
            <person name="Locatelli A.G."/>
            <person name="Puechmaille S.J."/>
            <person name="Fedrigo O."/>
            <person name="Jarvis E.D."/>
            <person name="Hiller M."/>
            <person name="Vernes S.C."/>
            <person name="Myers E.W."/>
            <person name="Teeling E.C."/>
        </authorList>
    </citation>
    <scope>NUCLEOTIDE SEQUENCE [LARGE SCALE GENOMIC DNA]</scope>
    <source>
        <strain evidence="3">MMolMol1</strain>
        <tissue evidence="3">Muscle</tissue>
    </source>
</reference>
<comment type="caution">
    <text evidence="3">The sequence shown here is derived from an EMBL/GenBank/DDBJ whole genome shotgun (WGS) entry which is preliminary data.</text>
</comment>
<accession>A0A7J8EET2</accession>
<keyword evidence="2" id="KW-1133">Transmembrane helix</keyword>
<keyword evidence="2" id="KW-0472">Membrane</keyword>
<feature type="compositionally biased region" description="Polar residues" evidence="1">
    <location>
        <begin position="1"/>
        <end position="10"/>
    </location>
</feature>
<keyword evidence="2" id="KW-0812">Transmembrane</keyword>
<evidence type="ECO:0000313" key="4">
    <source>
        <dbReference type="Proteomes" id="UP000550707"/>
    </source>
</evidence>
<dbReference type="EMBL" id="JACASF010000014">
    <property type="protein sequence ID" value="KAF6433846.1"/>
    <property type="molecule type" value="Genomic_DNA"/>
</dbReference>
<feature type="compositionally biased region" description="Low complexity" evidence="1">
    <location>
        <begin position="99"/>
        <end position="108"/>
    </location>
</feature>